<organism evidence="9 10">
    <name type="scientific">Granulicella pectinivorans</name>
    <dbReference type="NCBI Taxonomy" id="474950"/>
    <lineage>
        <taxon>Bacteria</taxon>
        <taxon>Pseudomonadati</taxon>
        <taxon>Acidobacteriota</taxon>
        <taxon>Terriglobia</taxon>
        <taxon>Terriglobales</taxon>
        <taxon>Acidobacteriaceae</taxon>
        <taxon>Granulicella</taxon>
    </lineage>
</organism>
<evidence type="ECO:0000313" key="9">
    <source>
        <dbReference type="EMBL" id="SFS08553.1"/>
    </source>
</evidence>
<keyword evidence="4 8" id="KW-0812">Transmembrane</keyword>
<keyword evidence="6 8" id="KW-1133">Transmembrane helix</keyword>
<feature type="transmembrane region" description="Helical" evidence="8">
    <location>
        <begin position="115"/>
        <end position="133"/>
    </location>
</feature>
<keyword evidence="10" id="KW-1185">Reference proteome</keyword>
<keyword evidence="7 8" id="KW-0472">Membrane</keyword>
<keyword evidence="3" id="KW-1003">Cell membrane</keyword>
<evidence type="ECO:0000313" key="10">
    <source>
        <dbReference type="Proteomes" id="UP000199024"/>
    </source>
</evidence>
<dbReference type="Pfam" id="PF04093">
    <property type="entry name" value="MreD"/>
    <property type="match status" value="1"/>
</dbReference>
<accession>A0A1I6LYN9</accession>
<dbReference type="STRING" id="474950.SAMN05421771_1500"/>
<dbReference type="AlphaFoldDB" id="A0A1I6LYN9"/>
<evidence type="ECO:0000256" key="3">
    <source>
        <dbReference type="ARBA" id="ARBA00022475"/>
    </source>
</evidence>
<dbReference type="EMBL" id="FOZL01000001">
    <property type="protein sequence ID" value="SFS08553.1"/>
    <property type="molecule type" value="Genomic_DNA"/>
</dbReference>
<dbReference type="GO" id="GO:0005886">
    <property type="term" value="C:plasma membrane"/>
    <property type="evidence" value="ECO:0007669"/>
    <property type="project" value="UniProtKB-SubCell"/>
</dbReference>
<dbReference type="Proteomes" id="UP000199024">
    <property type="component" value="Unassembled WGS sequence"/>
</dbReference>
<feature type="transmembrane region" description="Helical" evidence="8">
    <location>
        <begin position="20"/>
        <end position="37"/>
    </location>
</feature>
<evidence type="ECO:0000256" key="7">
    <source>
        <dbReference type="ARBA" id="ARBA00023136"/>
    </source>
</evidence>
<evidence type="ECO:0000256" key="5">
    <source>
        <dbReference type="ARBA" id="ARBA00022960"/>
    </source>
</evidence>
<keyword evidence="5" id="KW-0133">Cell shape</keyword>
<reference evidence="9 10" key="1">
    <citation type="submission" date="2016-10" db="EMBL/GenBank/DDBJ databases">
        <authorList>
            <person name="de Groot N.N."/>
        </authorList>
    </citation>
    <scope>NUCLEOTIDE SEQUENCE [LARGE SCALE GENOMIC DNA]</scope>
    <source>
        <strain evidence="9 10">DSM 21001</strain>
    </source>
</reference>
<evidence type="ECO:0000256" key="1">
    <source>
        <dbReference type="ARBA" id="ARBA00004651"/>
    </source>
</evidence>
<dbReference type="NCBIfam" id="TIGR03426">
    <property type="entry name" value="shape_MreD"/>
    <property type="match status" value="1"/>
</dbReference>
<dbReference type="GO" id="GO:0008360">
    <property type="term" value="P:regulation of cell shape"/>
    <property type="evidence" value="ECO:0007669"/>
    <property type="project" value="UniProtKB-KW"/>
</dbReference>
<name>A0A1I6LYN9_9BACT</name>
<evidence type="ECO:0000256" key="2">
    <source>
        <dbReference type="ARBA" id="ARBA00007776"/>
    </source>
</evidence>
<evidence type="ECO:0000256" key="8">
    <source>
        <dbReference type="SAM" id="Phobius"/>
    </source>
</evidence>
<dbReference type="InterPro" id="IPR007227">
    <property type="entry name" value="Cell_shape_determining_MreD"/>
</dbReference>
<dbReference type="OrthoDB" id="121692at2"/>
<protein>
    <submittedName>
        <fullName evidence="9">Rod shape-determining protein MreD</fullName>
    </submittedName>
</protein>
<proteinExistence type="inferred from homology"/>
<gene>
    <name evidence="9" type="ORF">SAMN05421771_1500</name>
</gene>
<dbReference type="RefSeq" id="WP_089838049.1">
    <property type="nucleotide sequence ID" value="NZ_FOZL01000001.1"/>
</dbReference>
<comment type="similarity">
    <text evidence="2">Belongs to the MreD family.</text>
</comment>
<evidence type="ECO:0000256" key="6">
    <source>
        <dbReference type="ARBA" id="ARBA00022989"/>
    </source>
</evidence>
<sequence>MANRSYTSRRELEQYSFHPAMTLLVPLAAIVLQVLITKPFAKFAIVDLPLIATIFFAVARRSPIAGTLTGAIIGLCQDALTNQPIGVNGMAKCVVGYTAASIGVKVDVENIGTRVLMNFGFSILQSILLYGIQRGLLGQPGFHLLWVHELIRAAANTAISLPIFLLLDRGKRMI</sequence>
<comment type="subcellular location">
    <subcellularLocation>
        <location evidence="1">Cell membrane</location>
        <topology evidence="1">Multi-pass membrane protein</topology>
    </subcellularLocation>
</comment>
<evidence type="ECO:0000256" key="4">
    <source>
        <dbReference type="ARBA" id="ARBA00022692"/>
    </source>
</evidence>
<feature type="transmembrane region" description="Helical" evidence="8">
    <location>
        <begin position="145"/>
        <end position="167"/>
    </location>
</feature>